<evidence type="ECO:0000313" key="1">
    <source>
        <dbReference type="EMBL" id="PZW36489.1"/>
    </source>
</evidence>
<dbReference type="PROSITE" id="PS51257">
    <property type="entry name" value="PROKAR_LIPOPROTEIN"/>
    <property type="match status" value="1"/>
</dbReference>
<proteinExistence type="predicted"/>
<dbReference type="EMBL" id="QKUF01000001">
    <property type="protein sequence ID" value="PZW36489.1"/>
    <property type="molecule type" value="Genomic_DNA"/>
</dbReference>
<comment type="caution">
    <text evidence="1">The sequence shown here is derived from an EMBL/GenBank/DDBJ whole genome shotgun (WGS) entry which is preliminary data.</text>
</comment>
<gene>
    <name evidence="1" type="ORF">EI42_00665</name>
</gene>
<evidence type="ECO:0000313" key="2">
    <source>
        <dbReference type="Proteomes" id="UP000248806"/>
    </source>
</evidence>
<name>A0A326UR69_THEHA</name>
<protein>
    <submittedName>
        <fullName evidence="1">Uncharacterized protein</fullName>
    </submittedName>
</protein>
<dbReference type="AlphaFoldDB" id="A0A326UR69"/>
<sequence length="62" mass="6898">MVIHRKQLLFLGSALLIVAACLLLLLLVAPMFPYTERPLYAFPTPGPTPTATQLPLKCQFCR</sequence>
<accession>A0A326UR69</accession>
<reference evidence="1 2" key="1">
    <citation type="submission" date="2018-06" db="EMBL/GenBank/DDBJ databases">
        <title>Genomic Encyclopedia of Archaeal and Bacterial Type Strains, Phase II (KMG-II): from individual species to whole genera.</title>
        <authorList>
            <person name="Goeker M."/>
        </authorList>
    </citation>
    <scope>NUCLEOTIDE SEQUENCE [LARGE SCALE GENOMIC DNA]</scope>
    <source>
        <strain evidence="1 2">ATCC BAA-1881</strain>
    </source>
</reference>
<dbReference type="RefSeq" id="WP_111318776.1">
    <property type="nucleotide sequence ID" value="NZ_BIFX01000001.1"/>
</dbReference>
<organism evidence="1 2">
    <name type="scientific">Thermosporothrix hazakensis</name>
    <dbReference type="NCBI Taxonomy" id="644383"/>
    <lineage>
        <taxon>Bacteria</taxon>
        <taxon>Bacillati</taxon>
        <taxon>Chloroflexota</taxon>
        <taxon>Ktedonobacteria</taxon>
        <taxon>Ktedonobacterales</taxon>
        <taxon>Thermosporotrichaceae</taxon>
        <taxon>Thermosporothrix</taxon>
    </lineage>
</organism>
<dbReference type="Proteomes" id="UP000248806">
    <property type="component" value="Unassembled WGS sequence"/>
</dbReference>
<keyword evidence="2" id="KW-1185">Reference proteome</keyword>